<proteinExistence type="predicted"/>
<feature type="compositionally biased region" description="Polar residues" evidence="1">
    <location>
        <begin position="115"/>
        <end position="130"/>
    </location>
</feature>
<name>A0A443HZV0_BYSSP</name>
<feature type="region of interest" description="Disordered" evidence="1">
    <location>
        <begin position="334"/>
        <end position="485"/>
    </location>
</feature>
<dbReference type="GeneID" id="39602658"/>
<dbReference type="STRING" id="264951.A0A443HZV0"/>
<feature type="compositionally biased region" description="Polar residues" evidence="1">
    <location>
        <begin position="355"/>
        <end position="378"/>
    </location>
</feature>
<dbReference type="RefSeq" id="XP_028487001.1">
    <property type="nucleotide sequence ID" value="XM_028633381.1"/>
</dbReference>
<evidence type="ECO:0000313" key="2">
    <source>
        <dbReference type="EMBL" id="RWQ97356.1"/>
    </source>
</evidence>
<reference evidence="2 3" key="1">
    <citation type="journal article" date="2018" name="Front. Microbiol.">
        <title>Genomic and genetic insights into a cosmopolitan fungus, Paecilomyces variotii (Eurotiales).</title>
        <authorList>
            <person name="Urquhart A.S."/>
            <person name="Mondo S.J."/>
            <person name="Makela M.R."/>
            <person name="Hane J.K."/>
            <person name="Wiebenga A."/>
            <person name="He G."/>
            <person name="Mihaltcheva S."/>
            <person name="Pangilinan J."/>
            <person name="Lipzen A."/>
            <person name="Barry K."/>
            <person name="de Vries R.P."/>
            <person name="Grigoriev I.V."/>
            <person name="Idnurm A."/>
        </authorList>
    </citation>
    <scope>NUCLEOTIDE SEQUENCE [LARGE SCALE GENOMIC DNA]</scope>
    <source>
        <strain evidence="2 3">CBS 101075</strain>
    </source>
</reference>
<feature type="region of interest" description="Disordered" evidence="1">
    <location>
        <begin position="574"/>
        <end position="653"/>
    </location>
</feature>
<feature type="compositionally biased region" description="Polar residues" evidence="1">
    <location>
        <begin position="421"/>
        <end position="432"/>
    </location>
</feature>
<keyword evidence="3" id="KW-1185">Reference proteome</keyword>
<feature type="compositionally biased region" description="Polar residues" evidence="1">
    <location>
        <begin position="822"/>
        <end position="832"/>
    </location>
</feature>
<feature type="compositionally biased region" description="Polar residues" evidence="1">
    <location>
        <begin position="450"/>
        <end position="464"/>
    </location>
</feature>
<feature type="compositionally biased region" description="Polar residues" evidence="1">
    <location>
        <begin position="255"/>
        <end position="273"/>
    </location>
</feature>
<accession>A0A443HZV0</accession>
<feature type="region of interest" description="Disordered" evidence="1">
    <location>
        <begin position="110"/>
        <end position="226"/>
    </location>
</feature>
<feature type="compositionally biased region" description="Polar residues" evidence="1">
    <location>
        <begin position="867"/>
        <end position="879"/>
    </location>
</feature>
<feature type="region of interest" description="Disordered" evidence="1">
    <location>
        <begin position="921"/>
        <end position="972"/>
    </location>
</feature>
<feature type="region of interest" description="Disordered" evidence="1">
    <location>
        <begin position="757"/>
        <end position="779"/>
    </location>
</feature>
<feature type="compositionally biased region" description="Low complexity" evidence="1">
    <location>
        <begin position="471"/>
        <end position="480"/>
    </location>
</feature>
<sequence length="972" mass="104800">MDISEKMDPLSERRLQELQMADLGTARREYISTVDKPNRFANVRLEEVEASRISNRKGSDAQLMAEKNKAKLAAWANVYQDIGDTGDLEDLDRLMDGQSHRAQLTATIREHGGQSYANSAATDDNFLRSTGNNSGRDSRHRGRGGGIIGTRGRMSSLHSSPGRTNNQGSVAKLGHHIPQTPGARNRPLDPAVDPDREYFLKSKSRGAKPPAQRYQSRPSNLKARRPVIPDQNYENLLADPQGFLAAVRSRREDSTASASQKSTSIADSDSYAQESAYRKPETESNSKTTFDVAEDVTKAAFTSHEKSVNLPEPSISAAKTGNKTMEPLFASEGAQSEVKKMPVKPHVREHHSRHGSQPSTQTETKTQNLLKGFTSNLPQPAFISPKSPPSKKAVLKPTPEEPCGDLLLDFSSAPSLPVETSKASTFSSQQPTSPLPKSPAVDDLMDIDFKQSSQEPTLSTDTLSPQPPAPAITTQPAAMASSQASNISASTINEQAIAEYLKEISMLNDLVANSPLAGALQDMIKQRKQELEAKIFSALRTQAASSPSEAPIKTIGKAETENFLHTKAGAGQEVHQPPLSATKPEFNEQKCSETTQNTPTIRDTPKAESPLQKAVTAEPFVPSSSGWDYRSPRKISTSSESESPGSSGENIRDTKSTIIGDHLLPGRHGTNISNSTARPASASVQMHDSNVDYLCQTLNEWLTSDLGPSVGNSSTVFASSQHNRPAHQGGTQAGGSVLSSMKPPAFEGFFTSSTAAEQSYTKAENKPFSGHQEMGTNDQGLFKDSRIASSRPANKESAFPNIPMSAATRQYASNASATLIQRQTSTHSSNLPASAAPRKYADNVFETPSKGPGHTTRATPNIPMSAATRQYASSTNPPQSERAPQETTKSPNIPLSAATQQYAVNAPKSAFKKLLYPETVTPPSSVREQSDQSAHTPITLSSPRTGQRNTSTQRNDPRKASGLMASKYADPY</sequence>
<dbReference type="EMBL" id="RCNU01000002">
    <property type="protein sequence ID" value="RWQ97356.1"/>
    <property type="molecule type" value="Genomic_DNA"/>
</dbReference>
<feature type="region of interest" description="Disordered" evidence="1">
    <location>
        <begin position="822"/>
        <end position="893"/>
    </location>
</feature>
<dbReference type="AlphaFoldDB" id="A0A443HZV0"/>
<feature type="compositionally biased region" description="Basic residues" evidence="1">
    <location>
        <begin position="341"/>
        <end position="354"/>
    </location>
</feature>
<dbReference type="VEuPathDB" id="FungiDB:C8Q69DRAFT_516165"/>
<feature type="region of interest" description="Disordered" evidence="1">
    <location>
        <begin position="303"/>
        <end position="322"/>
    </location>
</feature>
<feature type="compositionally biased region" description="Low complexity" evidence="1">
    <location>
        <begin position="636"/>
        <end position="649"/>
    </location>
</feature>
<protein>
    <submittedName>
        <fullName evidence="2">Uncharacterized protein</fullName>
    </submittedName>
</protein>
<comment type="caution">
    <text evidence="2">The sequence shown here is derived from an EMBL/GenBank/DDBJ whole genome shotgun (WGS) entry which is preliminary data.</text>
</comment>
<dbReference type="Proteomes" id="UP000283841">
    <property type="component" value="Unassembled WGS sequence"/>
</dbReference>
<organism evidence="2 3">
    <name type="scientific">Byssochlamys spectabilis</name>
    <name type="common">Paecilomyces variotii</name>
    <dbReference type="NCBI Taxonomy" id="264951"/>
    <lineage>
        <taxon>Eukaryota</taxon>
        <taxon>Fungi</taxon>
        <taxon>Dikarya</taxon>
        <taxon>Ascomycota</taxon>
        <taxon>Pezizomycotina</taxon>
        <taxon>Eurotiomycetes</taxon>
        <taxon>Eurotiomycetidae</taxon>
        <taxon>Eurotiales</taxon>
        <taxon>Thermoascaceae</taxon>
        <taxon>Paecilomyces</taxon>
    </lineage>
</organism>
<feature type="compositionally biased region" description="Polar residues" evidence="1">
    <location>
        <begin position="921"/>
        <end position="954"/>
    </location>
</feature>
<evidence type="ECO:0000256" key="1">
    <source>
        <dbReference type="SAM" id="MobiDB-lite"/>
    </source>
</evidence>
<feature type="compositionally biased region" description="Polar residues" evidence="1">
    <location>
        <begin position="592"/>
        <end position="601"/>
    </location>
</feature>
<feature type="region of interest" description="Disordered" evidence="1">
    <location>
        <begin position="716"/>
        <end position="740"/>
    </location>
</feature>
<feature type="region of interest" description="Disordered" evidence="1">
    <location>
        <begin position="248"/>
        <end position="291"/>
    </location>
</feature>
<evidence type="ECO:0000313" key="3">
    <source>
        <dbReference type="Proteomes" id="UP000283841"/>
    </source>
</evidence>
<gene>
    <name evidence="2" type="ORF">C8Q69DRAFT_516165</name>
</gene>
<feature type="compositionally biased region" description="Polar residues" evidence="1">
    <location>
        <begin position="156"/>
        <end position="169"/>
    </location>
</feature>